<keyword evidence="1" id="KW-0472">Membrane</keyword>
<evidence type="ECO:0000256" key="1">
    <source>
        <dbReference type="SAM" id="Phobius"/>
    </source>
</evidence>
<keyword evidence="1" id="KW-0812">Transmembrane</keyword>
<dbReference type="PANTHER" id="PTHR35984:SF1">
    <property type="entry name" value="PERIPLASMIC SERINE PROTEASE"/>
    <property type="match status" value="1"/>
</dbReference>
<name>A0A1V0SCZ1_9VIRU</name>
<proteinExistence type="predicted"/>
<dbReference type="Pfam" id="PF01972">
    <property type="entry name" value="SDH_protease"/>
    <property type="match status" value="1"/>
</dbReference>
<dbReference type="SUPFAM" id="SSF52096">
    <property type="entry name" value="ClpP/crotonase"/>
    <property type="match status" value="1"/>
</dbReference>
<keyword evidence="1" id="KW-1133">Transmembrane helix</keyword>
<feature type="transmembrane region" description="Helical" evidence="1">
    <location>
        <begin position="109"/>
        <end position="128"/>
    </location>
</feature>
<feature type="transmembrane region" description="Helical" evidence="1">
    <location>
        <begin position="6"/>
        <end position="23"/>
    </location>
</feature>
<sequence length="250" mass="28719">MMHFYISILFGIPIICYIYLHLMRKISITQFNKIVESIENVDVIVITSENESIESKYIVPINDSQKFVNILRENANTNKNLFLIIHCLGGSVIESDIIINSILRHNNPIYTFIPNYASSAATLIALATKKIYMDTYAFVSPTDPQITLDNGEVYSSKVLNEYLKLKIKSEDDNLILSALDAKVFHKDNIRTIKKIMKNKKISKKFINIISKGNYPHHYPIYSNELKKYGLNVCQCIPNCISLIFEKFILL</sequence>
<protein>
    <submittedName>
        <fullName evidence="2">Serine dehydrogenase proteinase</fullName>
    </submittedName>
</protein>
<dbReference type="InterPro" id="IPR029045">
    <property type="entry name" value="ClpP/crotonase-like_dom_sf"/>
</dbReference>
<reference evidence="2" key="1">
    <citation type="journal article" date="2017" name="Science">
        <title>Giant viruses with an expanded complement of translation system components.</title>
        <authorList>
            <person name="Schulz F."/>
            <person name="Yutin N."/>
            <person name="Ivanova N.N."/>
            <person name="Ortega D.R."/>
            <person name="Lee T.K."/>
            <person name="Vierheilig J."/>
            <person name="Daims H."/>
            <person name="Horn M."/>
            <person name="Wagner M."/>
            <person name="Jensen G.J."/>
            <person name="Kyrpides N.C."/>
            <person name="Koonin E.V."/>
            <person name="Woyke T."/>
        </authorList>
    </citation>
    <scope>NUCLEOTIDE SEQUENCE</scope>
    <source>
        <strain evidence="2">ILV1</strain>
    </source>
</reference>
<accession>A0A1V0SCZ1</accession>
<dbReference type="InterPro" id="IPR002825">
    <property type="entry name" value="Pept_S49_ser-pept_pro"/>
</dbReference>
<gene>
    <name evidence="2" type="ORF">Indivirus_1_213</name>
</gene>
<dbReference type="Gene3D" id="3.90.226.10">
    <property type="entry name" value="2-enoyl-CoA Hydratase, Chain A, domain 1"/>
    <property type="match status" value="1"/>
</dbReference>
<organism evidence="2">
    <name type="scientific">Indivirus ILV1</name>
    <dbReference type="NCBI Taxonomy" id="1977633"/>
    <lineage>
        <taxon>Viruses</taxon>
        <taxon>Varidnaviria</taxon>
        <taxon>Bamfordvirae</taxon>
        <taxon>Nucleocytoviricota</taxon>
        <taxon>Megaviricetes</taxon>
        <taxon>Imitervirales</taxon>
        <taxon>Mimiviridae</taxon>
        <taxon>Klosneuvirinae</taxon>
        <taxon>Indivirus</taxon>
    </lineage>
</organism>
<evidence type="ECO:0000313" key="2">
    <source>
        <dbReference type="EMBL" id="ARF09590.1"/>
    </source>
</evidence>
<dbReference type="PANTHER" id="PTHR35984">
    <property type="entry name" value="PERIPLASMIC SERINE PROTEASE"/>
    <property type="match status" value="1"/>
</dbReference>
<dbReference type="GO" id="GO:0016020">
    <property type="term" value="C:membrane"/>
    <property type="evidence" value="ECO:0007669"/>
    <property type="project" value="InterPro"/>
</dbReference>
<feature type="transmembrane region" description="Helical" evidence="1">
    <location>
        <begin position="81"/>
        <end position="103"/>
    </location>
</feature>
<dbReference type="EMBL" id="KY684085">
    <property type="protein sequence ID" value="ARF09590.1"/>
    <property type="molecule type" value="Genomic_DNA"/>
</dbReference>